<dbReference type="RefSeq" id="WP_190707759.1">
    <property type="nucleotide sequence ID" value="NZ_JAMPKX010000014.1"/>
</dbReference>
<gene>
    <name evidence="1" type="ORF">NC992_22565</name>
</gene>
<evidence type="ECO:0000313" key="1">
    <source>
        <dbReference type="EMBL" id="MEP0949679.1"/>
    </source>
</evidence>
<protein>
    <submittedName>
        <fullName evidence="1">Uncharacterized protein</fullName>
    </submittedName>
</protein>
<proteinExistence type="predicted"/>
<dbReference type="Proteomes" id="UP001482513">
    <property type="component" value="Unassembled WGS sequence"/>
</dbReference>
<comment type="caution">
    <text evidence="1">The sequence shown here is derived from an EMBL/GenBank/DDBJ whole genome shotgun (WGS) entry which is preliminary data.</text>
</comment>
<name>A0ABV0KA69_9CYAN</name>
<keyword evidence="2" id="KW-1185">Reference proteome</keyword>
<dbReference type="EMBL" id="JAMPKX010000014">
    <property type="protein sequence ID" value="MEP0949679.1"/>
    <property type="molecule type" value="Genomic_DNA"/>
</dbReference>
<evidence type="ECO:0000313" key="2">
    <source>
        <dbReference type="Proteomes" id="UP001482513"/>
    </source>
</evidence>
<sequence length="130" mass="14183">MAEYISVQPPGCADWPDEDWPTDQEASNPLFDLSNFENIRKLARAIACQNDMVDAGLLSGEIAYAYQHEEYNVACIKEVLVGSFKDDLEEVLAALADLSAAGKNNVAQVLTAGAQRALDQSREQFGSQSK</sequence>
<accession>A0ABV0KA69</accession>
<organism evidence="1 2">
    <name type="scientific">Leptolyngbya subtilissima DQ-A4</name>
    <dbReference type="NCBI Taxonomy" id="2933933"/>
    <lineage>
        <taxon>Bacteria</taxon>
        <taxon>Bacillati</taxon>
        <taxon>Cyanobacteriota</taxon>
        <taxon>Cyanophyceae</taxon>
        <taxon>Leptolyngbyales</taxon>
        <taxon>Leptolyngbyaceae</taxon>
        <taxon>Leptolyngbya group</taxon>
        <taxon>Leptolyngbya</taxon>
    </lineage>
</organism>
<reference evidence="1 2" key="1">
    <citation type="submission" date="2022-04" db="EMBL/GenBank/DDBJ databases">
        <title>Positive selection, recombination, and allopatry shape intraspecific diversity of widespread and dominant cyanobacteria.</title>
        <authorList>
            <person name="Wei J."/>
            <person name="Shu W."/>
            <person name="Hu C."/>
        </authorList>
    </citation>
    <scope>NUCLEOTIDE SEQUENCE [LARGE SCALE GENOMIC DNA]</scope>
    <source>
        <strain evidence="1 2">DQ-A4</strain>
    </source>
</reference>